<dbReference type="EC" id="3.2.1.21" evidence="9"/>
<dbReference type="SMART" id="SM00758">
    <property type="entry name" value="PA14"/>
    <property type="match status" value="1"/>
</dbReference>
<keyword evidence="8 9" id="KW-0624">Polysaccharide degradation</keyword>
<comment type="similarity">
    <text evidence="3 9">Belongs to the glycosyl hydrolase 3 family.</text>
</comment>
<dbReference type="PROSITE" id="PS51820">
    <property type="entry name" value="PA14"/>
    <property type="match status" value="1"/>
</dbReference>
<dbReference type="Pfam" id="PF07691">
    <property type="entry name" value="PA14"/>
    <property type="match status" value="1"/>
</dbReference>
<comment type="catalytic activity">
    <reaction evidence="1 9">
        <text>Hydrolysis of terminal, non-reducing beta-D-glucosyl residues with release of beta-D-glucose.</text>
        <dbReference type="EC" id="3.2.1.21"/>
    </reaction>
</comment>
<dbReference type="SUPFAM" id="SSF52279">
    <property type="entry name" value="Beta-D-glucan exohydrolase, C-terminal domain"/>
    <property type="match status" value="1"/>
</dbReference>
<dbReference type="SUPFAM" id="SSF51445">
    <property type="entry name" value="(Trans)glycosidases"/>
    <property type="match status" value="1"/>
</dbReference>
<dbReference type="Gene3D" id="2.60.120.260">
    <property type="entry name" value="Galactose-binding domain-like"/>
    <property type="match status" value="1"/>
</dbReference>
<dbReference type="InterPro" id="IPR036881">
    <property type="entry name" value="Glyco_hydro_3_C_sf"/>
</dbReference>
<accession>A0ABR3PJI5</accession>
<keyword evidence="6 9" id="KW-0119">Carbohydrate metabolism</keyword>
<dbReference type="PRINTS" id="PR00133">
    <property type="entry name" value="GLHYDRLASE3"/>
</dbReference>
<dbReference type="Pfam" id="PF01915">
    <property type="entry name" value="Glyco_hydro_3_C"/>
    <property type="match status" value="1"/>
</dbReference>
<evidence type="ECO:0000256" key="3">
    <source>
        <dbReference type="ARBA" id="ARBA00005336"/>
    </source>
</evidence>
<evidence type="ECO:0000313" key="12">
    <source>
        <dbReference type="Proteomes" id="UP001562354"/>
    </source>
</evidence>
<dbReference type="InterPro" id="IPR037524">
    <property type="entry name" value="PA14/GLEYA"/>
</dbReference>
<dbReference type="Gene3D" id="3.40.50.1700">
    <property type="entry name" value="Glycoside hydrolase family 3 C-terminal domain"/>
    <property type="match status" value="1"/>
</dbReference>
<evidence type="ECO:0000256" key="6">
    <source>
        <dbReference type="ARBA" id="ARBA00023277"/>
    </source>
</evidence>
<feature type="domain" description="PA14" evidence="10">
    <location>
        <begin position="399"/>
        <end position="558"/>
    </location>
</feature>
<dbReference type="Pfam" id="PF00933">
    <property type="entry name" value="Glyco_hydro_3"/>
    <property type="match status" value="1"/>
</dbReference>
<proteinExistence type="inferred from homology"/>
<dbReference type="Proteomes" id="UP001562354">
    <property type="component" value="Unassembled WGS sequence"/>
</dbReference>
<name>A0ABR3PJI5_9PEZI</name>
<dbReference type="InterPro" id="IPR002772">
    <property type="entry name" value="Glyco_hydro_3_C"/>
</dbReference>
<gene>
    <name evidence="11" type="ORF">AAFC00_004384</name>
</gene>
<dbReference type="InterPro" id="IPR026891">
    <property type="entry name" value="Fn3-like"/>
</dbReference>
<dbReference type="EMBL" id="JBFMKM010000005">
    <property type="protein sequence ID" value="KAL1306300.1"/>
    <property type="molecule type" value="Genomic_DNA"/>
</dbReference>
<keyword evidence="5" id="KW-0325">Glycoprotein</keyword>
<keyword evidence="7 9" id="KW-0326">Glycosidase</keyword>
<evidence type="ECO:0000256" key="8">
    <source>
        <dbReference type="ARBA" id="ARBA00023326"/>
    </source>
</evidence>
<evidence type="ECO:0000256" key="7">
    <source>
        <dbReference type="ARBA" id="ARBA00023295"/>
    </source>
</evidence>
<reference evidence="11 12" key="1">
    <citation type="submission" date="2024-07" db="EMBL/GenBank/DDBJ databases">
        <title>Draft sequence of the Neodothiora populina.</title>
        <authorList>
            <person name="Drown D.D."/>
            <person name="Schuette U.S."/>
            <person name="Buechlein A.B."/>
            <person name="Rusch D.R."/>
            <person name="Winton L.W."/>
            <person name="Adams G.A."/>
        </authorList>
    </citation>
    <scope>NUCLEOTIDE SEQUENCE [LARGE SCALE GENOMIC DNA]</scope>
    <source>
        <strain evidence="11 12">CPC 39397</strain>
    </source>
</reference>
<evidence type="ECO:0000256" key="9">
    <source>
        <dbReference type="RuleBase" id="RU361161"/>
    </source>
</evidence>
<evidence type="ECO:0000256" key="2">
    <source>
        <dbReference type="ARBA" id="ARBA00004987"/>
    </source>
</evidence>
<dbReference type="InterPro" id="IPR011658">
    <property type="entry name" value="PA14_dom"/>
</dbReference>
<dbReference type="Pfam" id="PF14310">
    <property type="entry name" value="Fn3-like"/>
    <property type="match status" value="1"/>
</dbReference>
<comment type="pathway">
    <text evidence="2 9">Glycan metabolism; cellulose degradation.</text>
</comment>
<dbReference type="InterPro" id="IPR001764">
    <property type="entry name" value="Glyco_hydro_3_N"/>
</dbReference>
<keyword evidence="12" id="KW-1185">Reference proteome</keyword>
<dbReference type="PROSITE" id="PS00775">
    <property type="entry name" value="GLYCOSYL_HYDROL_F3"/>
    <property type="match status" value="1"/>
</dbReference>
<dbReference type="Gene3D" id="3.20.20.300">
    <property type="entry name" value="Glycoside hydrolase, family 3, N-terminal domain"/>
    <property type="match status" value="1"/>
</dbReference>
<dbReference type="InterPro" id="IPR036962">
    <property type="entry name" value="Glyco_hydro_3_N_sf"/>
</dbReference>
<dbReference type="InterPro" id="IPR019800">
    <property type="entry name" value="Glyco_hydro_3_AS"/>
</dbReference>
<dbReference type="PANTHER" id="PTHR42715">
    <property type="entry name" value="BETA-GLUCOSIDASE"/>
    <property type="match status" value="1"/>
</dbReference>
<keyword evidence="4 9" id="KW-0378">Hydrolase</keyword>
<dbReference type="SMART" id="SM01217">
    <property type="entry name" value="Fn3_like"/>
    <property type="match status" value="1"/>
</dbReference>
<dbReference type="InterPro" id="IPR013783">
    <property type="entry name" value="Ig-like_fold"/>
</dbReference>
<evidence type="ECO:0000256" key="5">
    <source>
        <dbReference type="ARBA" id="ARBA00023180"/>
    </source>
</evidence>
<sequence length="837" mass="90925">MADINVEDVLSKLSDHEKLSLLAGIDFWHTKSLPEHGVPSLRLSDGPNGVRGIKFFNGVPAACFPCGTALGATFDKSLLQDAGRLMGDEAKAKGAHVILGPTINMQRSPLGGRGFESIGEDPVLAGLGAAALINGIQENGVAACLKHFVCNDQEHQRNLVDSIITQRALREIYLLPFQLAVRDAFPKSFMTAYNKVNGTHVSENPKILEDILRKEWAWHGLVMSDWYGTYSVTESINAGLDLEMPGPPRFRGDAAAHASACNKFNATALDDRARNILQLVKDCAASGIPENAEMGNVDTPETSALLRRLASESIVLLKNEQSILPLDKTKKVLVIGPNANVATYCGGGSASLRPYYAVTPLDAIKEKVSPEHVIFTIGAHSHKELPNLATELSLDSSGEGKKGVVFRAYNEAPNVKDRESVDRLELESTSMMFMDYKNPKIKSLLWYADVDGYLLADHDGEYEFGISVYGSAQLFVDGKLTVDVTDKQEQGSAFFGLGTVEVRNSITVKKGQVYHVKCQIGSAPTSKLQGGSVAFGGGAVRIGGSYIIDAEEEIRKAADLAKDFDQVVVCAGLNMDWESEGFDRPDMKLPGHLDTLISSVAAANPKTVVVMQSGTPVEMPWLEQVPALLQAWYGGNETGNGIADVLFGDVNPSGHLSLSFPVHNEDNPAFLNYRSEAGRVLYGEDVYIGYRYYEKLNRRVSFPFGHGLSYTSFRFSDLSVTNNGTDLAIEVTIKNTGVRAGAQVAQVYISQDAPAIARPKKELKGFSKVLLQPGQSDKITVEIPLKYACSYFDEHRGQWILEKGAYKVLVADSSEVGKEGALEGGFEVERTSWWSGV</sequence>
<evidence type="ECO:0000259" key="10">
    <source>
        <dbReference type="PROSITE" id="PS51820"/>
    </source>
</evidence>
<comment type="caution">
    <text evidence="11">The sequence shown here is derived from an EMBL/GenBank/DDBJ whole genome shotgun (WGS) entry which is preliminary data.</text>
</comment>
<protein>
    <recommendedName>
        <fullName evidence="9">beta-glucosidase</fullName>
        <ecNumber evidence="9">3.2.1.21</ecNumber>
    </recommendedName>
</protein>
<evidence type="ECO:0000313" key="11">
    <source>
        <dbReference type="EMBL" id="KAL1306300.1"/>
    </source>
</evidence>
<dbReference type="RefSeq" id="XP_069202573.1">
    <property type="nucleotide sequence ID" value="XM_069344019.1"/>
</dbReference>
<dbReference type="InterPro" id="IPR017853">
    <property type="entry name" value="GH"/>
</dbReference>
<dbReference type="GeneID" id="95978084"/>
<organism evidence="11 12">
    <name type="scientific">Neodothiora populina</name>
    <dbReference type="NCBI Taxonomy" id="2781224"/>
    <lineage>
        <taxon>Eukaryota</taxon>
        <taxon>Fungi</taxon>
        <taxon>Dikarya</taxon>
        <taxon>Ascomycota</taxon>
        <taxon>Pezizomycotina</taxon>
        <taxon>Dothideomycetes</taxon>
        <taxon>Dothideomycetidae</taxon>
        <taxon>Dothideales</taxon>
        <taxon>Dothioraceae</taxon>
        <taxon>Neodothiora</taxon>
    </lineage>
</organism>
<evidence type="ECO:0000256" key="1">
    <source>
        <dbReference type="ARBA" id="ARBA00000448"/>
    </source>
</evidence>
<dbReference type="PANTHER" id="PTHR42715:SF27">
    <property type="entry name" value="BETA-GLUCOSIDASE-RELATED"/>
    <property type="match status" value="1"/>
</dbReference>
<evidence type="ECO:0000256" key="4">
    <source>
        <dbReference type="ARBA" id="ARBA00022801"/>
    </source>
</evidence>
<dbReference type="InterPro" id="IPR050288">
    <property type="entry name" value="Cellulose_deg_GH3"/>
</dbReference>
<dbReference type="Gene3D" id="2.60.40.10">
    <property type="entry name" value="Immunoglobulins"/>
    <property type="match status" value="1"/>
</dbReference>